<dbReference type="SUPFAM" id="SSF50978">
    <property type="entry name" value="WD40 repeat-like"/>
    <property type="match status" value="1"/>
</dbReference>
<dbReference type="Pfam" id="PF24762">
    <property type="entry name" value="TPR_IF140-IFT172"/>
    <property type="match status" value="1"/>
</dbReference>
<reference evidence="21 22" key="1">
    <citation type="submission" date="2019-09" db="EMBL/GenBank/DDBJ databases">
        <title>Bird 10,000 Genomes (B10K) Project - Family phase.</title>
        <authorList>
            <person name="Zhang G."/>
        </authorList>
    </citation>
    <scope>NUCLEOTIDE SEQUENCE [LARGE SCALE GENOMIC DNA]</scope>
    <source>
        <strain evidence="21">B10K-DU-012-52</strain>
    </source>
</reference>
<evidence type="ECO:0000256" key="9">
    <source>
        <dbReference type="ARBA" id="ARBA00023069"/>
    </source>
</evidence>
<feature type="repeat" description="WD" evidence="16">
    <location>
        <begin position="100"/>
        <end position="141"/>
    </location>
</feature>
<keyword evidence="4" id="KW-0597">Phosphoprotein</keyword>
<evidence type="ECO:0000259" key="18">
    <source>
        <dbReference type="Pfam" id="PF23385"/>
    </source>
</evidence>
<keyword evidence="10" id="KW-0206">Cytoskeleton</keyword>
<dbReference type="SUPFAM" id="SSF51004">
    <property type="entry name" value="C-terminal (heme d1) domain of cytochrome cd1-nitrite reductase"/>
    <property type="match status" value="1"/>
</dbReference>
<dbReference type="OrthoDB" id="10258787at2759"/>
<evidence type="ECO:0000256" key="5">
    <source>
        <dbReference type="ARBA" id="ARBA00022574"/>
    </source>
</evidence>
<evidence type="ECO:0000256" key="13">
    <source>
        <dbReference type="ARBA" id="ARBA00065971"/>
    </source>
</evidence>
<accession>A0A7L2W0T2</accession>
<organism evidence="21 22">
    <name type="scientific">Brachypteracias leptosomus</name>
    <name type="common">short-legged ground-roller</name>
    <dbReference type="NCBI Taxonomy" id="135165"/>
    <lineage>
        <taxon>Eukaryota</taxon>
        <taxon>Metazoa</taxon>
        <taxon>Chordata</taxon>
        <taxon>Craniata</taxon>
        <taxon>Vertebrata</taxon>
        <taxon>Euteleostomi</taxon>
        <taxon>Archelosauria</taxon>
        <taxon>Archosauria</taxon>
        <taxon>Dinosauria</taxon>
        <taxon>Saurischia</taxon>
        <taxon>Theropoda</taxon>
        <taxon>Coelurosauria</taxon>
        <taxon>Aves</taxon>
        <taxon>Neognathae</taxon>
        <taxon>Neoaves</taxon>
        <taxon>Telluraves</taxon>
        <taxon>Coraciimorphae</taxon>
        <taxon>Coraciiformes</taxon>
        <taxon>Brachypteraciidae</taxon>
        <taxon>Brachypteracias</taxon>
    </lineage>
</organism>
<feature type="domain" description="IF140 C-terminal TPR" evidence="19">
    <location>
        <begin position="1308"/>
        <end position="1420"/>
    </location>
</feature>
<dbReference type="InterPro" id="IPR056168">
    <property type="entry name" value="TPR_IF140/IFT172/WDR19"/>
</dbReference>
<dbReference type="InterPro" id="IPR036322">
    <property type="entry name" value="WD40_repeat_dom_sf"/>
</dbReference>
<keyword evidence="8" id="KW-0802">TPR repeat</keyword>
<dbReference type="Gene3D" id="2.130.10.10">
    <property type="entry name" value="YVTN repeat-like/Quinoprotein amine dehydrogenase"/>
    <property type="match status" value="2"/>
</dbReference>
<dbReference type="GO" id="GO:0005813">
    <property type="term" value="C:centrosome"/>
    <property type="evidence" value="ECO:0007669"/>
    <property type="project" value="UniProtKB-SubCell"/>
</dbReference>
<evidence type="ECO:0000256" key="12">
    <source>
        <dbReference type="ARBA" id="ARBA00057014"/>
    </source>
</evidence>
<evidence type="ECO:0000256" key="14">
    <source>
        <dbReference type="ARBA" id="ARBA00072173"/>
    </source>
</evidence>
<dbReference type="Pfam" id="PF23383">
    <property type="entry name" value="Beta-prop_IFT140_1st"/>
    <property type="match status" value="1"/>
</dbReference>
<evidence type="ECO:0000256" key="16">
    <source>
        <dbReference type="PROSITE-ProRule" id="PRU00221"/>
    </source>
</evidence>
<dbReference type="GO" id="GO:0060271">
    <property type="term" value="P:cilium assembly"/>
    <property type="evidence" value="ECO:0007669"/>
    <property type="project" value="UniProtKB-ARBA"/>
</dbReference>
<dbReference type="GO" id="GO:0036064">
    <property type="term" value="C:ciliary basal body"/>
    <property type="evidence" value="ECO:0007669"/>
    <property type="project" value="TreeGrafter"/>
</dbReference>
<dbReference type="PANTHER" id="PTHR15722">
    <property type="entry name" value="IFT140/172-RELATED"/>
    <property type="match status" value="1"/>
</dbReference>
<dbReference type="Pfam" id="PF23385">
    <property type="entry name" value="Beta-prop_IFT140_2nd"/>
    <property type="match status" value="1"/>
</dbReference>
<dbReference type="FunFam" id="1.25.40.470:FF:000011">
    <property type="entry name" value="Intraflagellar transport protein 140"/>
    <property type="match status" value="1"/>
</dbReference>
<dbReference type="GO" id="GO:0035721">
    <property type="term" value="P:intraciliary retrograde transport"/>
    <property type="evidence" value="ECO:0007669"/>
    <property type="project" value="UniProtKB-ARBA"/>
</dbReference>
<evidence type="ECO:0000256" key="4">
    <source>
        <dbReference type="ARBA" id="ARBA00022553"/>
    </source>
</evidence>
<evidence type="ECO:0000256" key="15">
    <source>
        <dbReference type="ARBA" id="ARBA00083679"/>
    </source>
</evidence>
<dbReference type="SUPFAM" id="SSF48452">
    <property type="entry name" value="TPR-like"/>
    <property type="match status" value="1"/>
</dbReference>
<feature type="domain" description="IFT140 second beta-propeller" evidence="18">
    <location>
        <begin position="417"/>
        <end position="728"/>
    </location>
</feature>
<dbReference type="PANTHER" id="PTHR15722:SF7">
    <property type="entry name" value="INTRAFLAGELLAR TRANSPORT PROTEIN 140 HOMOLOG"/>
    <property type="match status" value="1"/>
</dbReference>
<dbReference type="InterPro" id="IPR056154">
    <property type="entry name" value="Beta-prop_IFT140_1st"/>
</dbReference>
<comment type="caution">
    <text evidence="21">The sequence shown here is derived from an EMBL/GenBank/DDBJ whole genome shotgun (WGS) entry which is preliminary data.</text>
</comment>
<dbReference type="FunFam" id="2.130.10.10:FF:000675">
    <property type="entry name" value="Intraflagellar transport 140"/>
    <property type="match status" value="1"/>
</dbReference>
<dbReference type="Gene3D" id="1.25.40.470">
    <property type="match status" value="2"/>
</dbReference>
<comment type="subcellular location">
    <subcellularLocation>
        <location evidence="1">Cytoplasm</location>
        <location evidence="1">Cytoskeleton</location>
        <location evidence="1">Cilium basal body</location>
    </subcellularLocation>
    <subcellularLocation>
        <location evidence="2">Cytoplasm</location>
        <location evidence="2">Cytoskeleton</location>
        <location evidence="2">Microtubule organizing center</location>
        <location evidence="2">Centrosome</location>
    </subcellularLocation>
</comment>
<dbReference type="Pfam" id="PF24760">
    <property type="entry name" value="TPR_IF140_C"/>
    <property type="match status" value="1"/>
</dbReference>
<feature type="non-terminal residue" evidence="21">
    <location>
        <position position="1"/>
    </location>
</feature>
<proteinExistence type="predicted"/>
<evidence type="ECO:0000256" key="7">
    <source>
        <dbReference type="ARBA" id="ARBA00022794"/>
    </source>
</evidence>
<comment type="function">
    <text evidence="12">Component of the IFT complex A (IFT-A), a complex required for retrograde ciliary transport and entry into cilia of G protein-coupled receptors (GPCRs). Plays a pivotal role in proper development and function of ciliated cells through its role in ciliogenesis and/or cilium maintenance. Required for the development and maintenance of the outer segments of rod and cone photoreceptor cells. Plays a role in maintenance and the delivery of opsin to the outer segment of photoreceptor cells.</text>
</comment>
<dbReference type="Proteomes" id="UP000520535">
    <property type="component" value="Unassembled WGS sequence"/>
</dbReference>
<comment type="subunit">
    <text evidence="13">Component of the IFT complex A (IFT-A). IFT-A complex is divided into a core subcomplex composed of IFT122:IFT140:WDR19 which is associated with TULP3 and a peripheral subcomplex composed of IFT43:WDR35:TTC21B. Interacts (via C-terminal region) with IFT122 (via C-terminal region). Interacts with TTC25. Interacts with TTC21A.</text>
</comment>
<dbReference type="EMBL" id="VYZX01029674">
    <property type="protein sequence ID" value="NXS62557.1"/>
    <property type="molecule type" value="Genomic_DNA"/>
</dbReference>
<keyword evidence="7" id="KW-0970">Cilium biogenesis/degradation</keyword>
<keyword evidence="6" id="KW-0677">Repeat</keyword>
<dbReference type="FunFam" id="2.130.10.10:FF:000811">
    <property type="entry name" value="Intraflagellar transport 140"/>
    <property type="match status" value="1"/>
</dbReference>
<feature type="domain" description="IF140/IFT172/WDR19 TPR" evidence="20">
    <location>
        <begin position="780"/>
        <end position="1266"/>
    </location>
</feature>
<gene>
    <name evidence="21" type="primary">Ift140</name>
    <name evidence="21" type="ORF">BRALEP_R02881</name>
</gene>
<sequence length="1477" mass="166339">AMSVYVDHRTEAPDSVASPSHIAWHPLHPLLAVASISTASGGCVDIYLEQGEHVSDAHVERSFQVTSLSWHPSRPILAAGWETGEVVIINKQDKEHHAVPPHHNAKVTVLDWSTSGTHLVSGDWHGVLVLWRMDQRGRVQGPALLKQEYGKSLSHCVFQPPPPGKDFVQLAKAAVSGDEKALDMFNWRKTGVEASLKMGLQEGLSFFITLTDGSVHYTNEKGKSKRILSTDSPVQKLLFMEKRDVLVVITENLQLSLHAVTLQGEAEELMKVKLSGKIGHSADIILIDHSLVVTALGETVIRFWDLDRDENYVLSPDVQFGFEGGERINCVSYCSAKGLLAAGTNKGRIAMWRKAAGSDQSTWTLEGKEKWKLQAPTELDGNVTQIKWSSRKNLLAVNNISSVVILSEQAMSSHFHQQMAVVQVSPNLFNVTVFSTGTTHSLRVDMNVNGVFTTKDAVVFWNGKQVTVFECSGDTFRSAGSFLSDSSVLSVHGENLYTVEPYHVQVRTWQGTVKQLLVFSEVEGNPCLLDVCGNFLAVGTDLAYFKIFDLSRREAKVHCNGKNFSELFPGLGGIASVKCNANGNKVSILVSKADGSIDSKICFYDVEMDKVTLFDFKAEQRIGGEKLSSGQGIDKSVVEYPELHSHIPACHFWDQSEPRLFVCEAVLQAGLQSPEQKKNQTEGTMDVWIISFFSTEEHGLLLQDSFPLPSSYQVLLGIEMPHYYFAKKLEEAEKGQSESSSIKVSQMAVRRPMRDFIGLGECDKTTQDAMLNFSFYLTAGDMDEAFKSIKLIKSEAVWENMARMCVKTRRLDVAKICLGNMGHARGAKALREAEQEPEQEARVAVLAIQLGMLEDAEQLYKACKRYDLLNKFYQASNQWQKAIETAEAYDRVHLRTTYYNYAKHLEATGDHSLALAHYEKSDTHRFEVPRMLSEDLQALENYVNKMKDKSLWKWWAQYLESQSDLESALKYYALAEDYFSLVRVHCFQGNIQKAAEIANETGNWAASYHLARQYESQDDIKQAVHFYTRAQAFNNAIRLCKENNLDDQLMNLALLSSPEDMIEAACYYEEKGEQMDRAVMLYHKAGHFSKALELAFATQQFGALQLIAEDLDEKSDPTLLARCSDFFIEHAQYEKAIELLLAAKKYHEALQLCLKQNLTITEEVAEKMTVSKDSKDLSEESRRELLEQIADCCMRQGNYHIATKKYMQAGNKIEAMRALLKSGDTEKIVFFAGVSRQREIYIMAANYLQSLDWRKDPEIMKNIISFYTKGRALDLLAGFYDACAQVNPSSVAAQGVEEQDITSFLLLQVEIDEYQNYEKAQGALIEAYKCLSKARTRSPLEQEGKLAQLQSKMTLIKRFIDARRVYSEDPKEAVQQCELLLAEQDFDNAIRHGDVLGFLVEHYVQVKEFHMAYQYLEELQKRIPPSYLGYYVTQQTMEAVHRGAGIPVSRALVPEQIRCSSMENKEVEEVADEVEDP</sequence>
<dbReference type="FunFam" id="1.25.40.470:FF:000010">
    <property type="entry name" value="Intraflagellar transport 140 homolog (Chlamydomonas)"/>
    <property type="match status" value="1"/>
</dbReference>
<evidence type="ECO:0000256" key="11">
    <source>
        <dbReference type="ARBA" id="ARBA00023273"/>
    </source>
</evidence>
<feature type="domain" description="IFT140 first beta-propeller" evidence="17">
    <location>
        <begin position="4"/>
        <end position="409"/>
    </location>
</feature>
<evidence type="ECO:0000259" key="20">
    <source>
        <dbReference type="Pfam" id="PF24762"/>
    </source>
</evidence>
<name>A0A7L2W0T2_9AVES</name>
<dbReference type="InterPro" id="IPR056155">
    <property type="entry name" value="Beta-prop_IFT140_2nd"/>
</dbReference>
<keyword evidence="9" id="KW-0969">Cilium</keyword>
<dbReference type="GO" id="GO:0030991">
    <property type="term" value="C:intraciliary transport particle A"/>
    <property type="evidence" value="ECO:0007669"/>
    <property type="project" value="TreeGrafter"/>
</dbReference>
<keyword evidence="5 16" id="KW-0853">WD repeat</keyword>
<evidence type="ECO:0000256" key="6">
    <source>
        <dbReference type="ARBA" id="ARBA00022737"/>
    </source>
</evidence>
<protein>
    <recommendedName>
        <fullName evidence="14">Intraflagellar transport protein 140 homolog</fullName>
    </recommendedName>
    <alternativeName>
        <fullName evidence="15">WD and tetratricopeptide repeats protein 2</fullName>
    </alternativeName>
</protein>
<evidence type="ECO:0000313" key="22">
    <source>
        <dbReference type="Proteomes" id="UP000520535"/>
    </source>
</evidence>
<dbReference type="InterPro" id="IPR015943">
    <property type="entry name" value="WD40/YVTN_repeat-like_dom_sf"/>
</dbReference>
<evidence type="ECO:0000259" key="17">
    <source>
        <dbReference type="Pfam" id="PF23383"/>
    </source>
</evidence>
<feature type="non-terminal residue" evidence="21">
    <location>
        <position position="1477"/>
    </location>
</feature>
<evidence type="ECO:0000256" key="8">
    <source>
        <dbReference type="ARBA" id="ARBA00022803"/>
    </source>
</evidence>
<dbReference type="InterPro" id="IPR001680">
    <property type="entry name" value="WD40_rpt"/>
</dbReference>
<dbReference type="InterPro" id="IPR011048">
    <property type="entry name" value="Haem_d1_sf"/>
</dbReference>
<evidence type="ECO:0000256" key="10">
    <source>
        <dbReference type="ARBA" id="ARBA00023212"/>
    </source>
</evidence>
<dbReference type="PROSITE" id="PS50082">
    <property type="entry name" value="WD_REPEATS_2"/>
    <property type="match status" value="1"/>
</dbReference>
<dbReference type="SMART" id="SM00320">
    <property type="entry name" value="WD40"/>
    <property type="match status" value="5"/>
</dbReference>
<dbReference type="GO" id="GO:0005930">
    <property type="term" value="C:axoneme"/>
    <property type="evidence" value="ECO:0007669"/>
    <property type="project" value="TreeGrafter"/>
</dbReference>
<dbReference type="InterPro" id="IPR056156">
    <property type="entry name" value="TPR_IF140_C"/>
</dbReference>
<keyword evidence="3" id="KW-0963">Cytoplasm</keyword>
<keyword evidence="11" id="KW-0966">Cell projection</keyword>
<evidence type="ECO:0000313" key="21">
    <source>
        <dbReference type="EMBL" id="NXS62557.1"/>
    </source>
</evidence>
<evidence type="ECO:0000256" key="3">
    <source>
        <dbReference type="ARBA" id="ARBA00022490"/>
    </source>
</evidence>
<evidence type="ECO:0000256" key="1">
    <source>
        <dbReference type="ARBA" id="ARBA00004120"/>
    </source>
</evidence>
<keyword evidence="22" id="KW-1185">Reference proteome</keyword>
<evidence type="ECO:0000259" key="19">
    <source>
        <dbReference type="Pfam" id="PF24760"/>
    </source>
</evidence>
<evidence type="ECO:0000256" key="2">
    <source>
        <dbReference type="ARBA" id="ARBA00004300"/>
    </source>
</evidence>
<dbReference type="InterPro" id="IPR011990">
    <property type="entry name" value="TPR-like_helical_dom_sf"/>
</dbReference>